<evidence type="ECO:0000256" key="29">
    <source>
        <dbReference type="ARBA" id="ARBA00042726"/>
    </source>
</evidence>
<evidence type="ECO:0000256" key="2">
    <source>
        <dbReference type="ARBA" id="ARBA00001719"/>
    </source>
</evidence>
<evidence type="ECO:0000256" key="32">
    <source>
        <dbReference type="RuleBase" id="RU000461"/>
    </source>
</evidence>
<keyword evidence="32" id="KW-0503">Monooxygenase</keyword>
<dbReference type="InterPro" id="IPR017972">
    <property type="entry name" value="Cyt_P450_CS"/>
</dbReference>
<evidence type="ECO:0000256" key="1">
    <source>
        <dbReference type="ARBA" id="ARBA00001143"/>
    </source>
</evidence>
<dbReference type="OrthoDB" id="1470350at2759"/>
<gene>
    <name evidence="33" type="ORF">BSL78_12552</name>
</gene>
<evidence type="ECO:0000256" key="30">
    <source>
        <dbReference type="ARBA" id="ARBA00054825"/>
    </source>
</evidence>
<organism evidence="33 34">
    <name type="scientific">Stichopus japonicus</name>
    <name type="common">Sea cucumber</name>
    <dbReference type="NCBI Taxonomy" id="307972"/>
    <lineage>
        <taxon>Eukaryota</taxon>
        <taxon>Metazoa</taxon>
        <taxon>Echinodermata</taxon>
        <taxon>Eleutherozoa</taxon>
        <taxon>Echinozoa</taxon>
        <taxon>Holothuroidea</taxon>
        <taxon>Aspidochirotacea</taxon>
        <taxon>Aspidochirotida</taxon>
        <taxon>Stichopodidae</taxon>
        <taxon>Apostichopus</taxon>
    </lineage>
</organism>
<keyword evidence="34" id="KW-1185">Reference proteome</keyword>
<comment type="caution">
    <text evidence="33">The sequence shown here is derived from an EMBL/GenBank/DDBJ whole genome shotgun (WGS) entry which is preliminary data.</text>
</comment>
<keyword evidence="21" id="KW-0413">Isomerase</keyword>
<dbReference type="PANTHER" id="PTHR24302">
    <property type="entry name" value="CYTOCHROME P450 FAMILY 3"/>
    <property type="match status" value="1"/>
</dbReference>
<comment type="catalytic activity">
    <reaction evidence="2">
        <text>a hydroperoxyeicosatetraenoate = an oxoeicosatetraenoate + H2O</text>
        <dbReference type="Rhea" id="RHEA:55556"/>
        <dbReference type="ChEBI" id="CHEBI:15377"/>
        <dbReference type="ChEBI" id="CHEBI:59720"/>
        <dbReference type="ChEBI" id="CHEBI:131859"/>
        <dbReference type="EC" id="4.2.1.152"/>
    </reaction>
    <physiologicalReaction direction="left-to-right" evidence="2">
        <dbReference type="Rhea" id="RHEA:55557"/>
    </physiologicalReaction>
</comment>
<evidence type="ECO:0000256" key="14">
    <source>
        <dbReference type="ARBA" id="ARBA00022832"/>
    </source>
</evidence>
<accession>A0A2G8KRE4</accession>
<feature type="binding site" description="axial binding residue" evidence="31">
    <location>
        <position position="43"/>
    </location>
    <ligand>
        <name>heme</name>
        <dbReference type="ChEBI" id="CHEBI:30413"/>
    </ligand>
    <ligandPart>
        <name>Fe</name>
        <dbReference type="ChEBI" id="CHEBI:18248"/>
    </ligandPart>
</feature>
<evidence type="ECO:0000256" key="26">
    <source>
        <dbReference type="ARBA" id="ARBA00036475"/>
    </source>
</evidence>
<evidence type="ECO:0000256" key="11">
    <source>
        <dbReference type="ARBA" id="ARBA00022692"/>
    </source>
</evidence>
<evidence type="ECO:0000256" key="27">
    <source>
        <dbReference type="ARBA" id="ARBA00038872"/>
    </source>
</evidence>
<dbReference type="InterPro" id="IPR001128">
    <property type="entry name" value="Cyt_P450"/>
</dbReference>
<proteinExistence type="inferred from homology"/>
<comment type="subcellular location">
    <subcellularLocation>
        <location evidence="3">Endoplasmic reticulum membrane</location>
        <topology evidence="3">Multi-pass membrane protein</topology>
    </subcellularLocation>
</comment>
<evidence type="ECO:0000256" key="19">
    <source>
        <dbReference type="ARBA" id="ARBA00023136"/>
    </source>
</evidence>
<evidence type="ECO:0000313" key="33">
    <source>
        <dbReference type="EMBL" id="PIK50573.1"/>
    </source>
</evidence>
<comment type="function">
    <text evidence="30">Catalyzes the conversion of prostaglandin H2 (PGH2) to thromboxane A2 (TXA2), a potent inducer of blood vessel constriction and platelet aggregation. Also cleaves PGH2 to 12-hydroxy-heptadecatrienoicacid (12-HHT) and malondialdehyde, which is known to act as a mediator of DNA damage. 12-HHT and malondialdehyde are formed stoichiometrically in the same amounts as TXA2. Additionally, displays dehydratase activity, toward (15S)-hydroperoxy-(5Z,8Z,11Z,13E)-eicosatetraenoate (15(S)-HPETE) producing 15-KETE and 15-HETE.</text>
</comment>
<dbReference type="GO" id="GO:0004796">
    <property type="term" value="F:thromboxane-A synthase activity"/>
    <property type="evidence" value="ECO:0007669"/>
    <property type="project" value="UniProtKB-EC"/>
</dbReference>
<keyword evidence="20" id="KW-0275">Fatty acid biosynthesis</keyword>
<comment type="catalytic activity">
    <reaction evidence="24">
        <text>(15S)-hydroperoxy-(5Z,8Z,11Z,13E)-eicosatetraenoate + AH2 = (15S)-hydroxy-(5Z,8Z,11Z,13E)-eicosatetraenoate + A + H2O</text>
        <dbReference type="Rhea" id="RHEA:48856"/>
        <dbReference type="ChEBI" id="CHEBI:13193"/>
        <dbReference type="ChEBI" id="CHEBI:15377"/>
        <dbReference type="ChEBI" id="CHEBI:17499"/>
        <dbReference type="ChEBI" id="CHEBI:57409"/>
        <dbReference type="ChEBI" id="CHEBI:57446"/>
    </reaction>
    <physiologicalReaction direction="left-to-right" evidence="24">
        <dbReference type="Rhea" id="RHEA:48857"/>
    </physiologicalReaction>
</comment>
<evidence type="ECO:0000313" key="34">
    <source>
        <dbReference type="Proteomes" id="UP000230750"/>
    </source>
</evidence>
<dbReference type="SUPFAM" id="SSF48264">
    <property type="entry name" value="Cytochrome P450"/>
    <property type="match status" value="1"/>
</dbReference>
<dbReference type="GO" id="GO:0005789">
    <property type="term" value="C:endoplasmic reticulum membrane"/>
    <property type="evidence" value="ECO:0007669"/>
    <property type="project" value="UniProtKB-SubCell"/>
</dbReference>
<keyword evidence="15" id="KW-1133">Transmembrane helix</keyword>
<comment type="cofactor">
    <cofactor evidence="31">
        <name>heme</name>
        <dbReference type="ChEBI" id="CHEBI:30413"/>
    </cofactor>
</comment>
<keyword evidence="7" id="KW-0644">Prostaglandin metabolism</keyword>
<protein>
    <recommendedName>
        <fullName evidence="28">Thromboxane-A synthase</fullName>
        <ecNumber evidence="6">4.2.1.152</ecNumber>
        <ecNumber evidence="27">5.3.99.5</ecNumber>
    </recommendedName>
    <alternativeName>
        <fullName evidence="29">Cytochrome P450 5A1</fullName>
    </alternativeName>
    <alternativeName>
        <fullName evidence="23">Hydroperoxy icosatetraenoate dehydratase</fullName>
    </alternativeName>
</protein>
<evidence type="ECO:0000256" key="9">
    <source>
        <dbReference type="ARBA" id="ARBA00022585"/>
    </source>
</evidence>
<reference evidence="33 34" key="1">
    <citation type="journal article" date="2017" name="PLoS Biol.">
        <title>The sea cucumber genome provides insights into morphological evolution and visceral regeneration.</title>
        <authorList>
            <person name="Zhang X."/>
            <person name="Sun L."/>
            <person name="Yuan J."/>
            <person name="Sun Y."/>
            <person name="Gao Y."/>
            <person name="Zhang L."/>
            <person name="Li S."/>
            <person name="Dai H."/>
            <person name="Hamel J.F."/>
            <person name="Liu C."/>
            <person name="Yu Y."/>
            <person name="Liu S."/>
            <person name="Lin W."/>
            <person name="Guo K."/>
            <person name="Jin S."/>
            <person name="Xu P."/>
            <person name="Storey K.B."/>
            <person name="Huan P."/>
            <person name="Zhang T."/>
            <person name="Zhou Y."/>
            <person name="Zhang J."/>
            <person name="Lin C."/>
            <person name="Li X."/>
            <person name="Xing L."/>
            <person name="Huo D."/>
            <person name="Sun M."/>
            <person name="Wang L."/>
            <person name="Mercier A."/>
            <person name="Li F."/>
            <person name="Yang H."/>
            <person name="Xiang J."/>
        </authorList>
    </citation>
    <scope>NUCLEOTIDE SEQUENCE [LARGE SCALE GENOMIC DNA]</scope>
    <source>
        <strain evidence="33">Shaxun</strain>
        <tissue evidence="33">Muscle</tissue>
    </source>
</reference>
<evidence type="ECO:0000256" key="5">
    <source>
        <dbReference type="ARBA" id="ARBA00011245"/>
    </source>
</evidence>
<dbReference type="PROSITE" id="PS00086">
    <property type="entry name" value="CYTOCHROME_P450"/>
    <property type="match status" value="1"/>
</dbReference>
<keyword evidence="9" id="KW-0643">Prostaglandin biosynthesis</keyword>
<evidence type="ECO:0000256" key="7">
    <source>
        <dbReference type="ARBA" id="ARBA00022501"/>
    </source>
</evidence>
<dbReference type="InterPro" id="IPR036396">
    <property type="entry name" value="Cyt_P450_sf"/>
</dbReference>
<evidence type="ECO:0000256" key="10">
    <source>
        <dbReference type="ARBA" id="ARBA00022617"/>
    </source>
</evidence>
<dbReference type="InterPro" id="IPR050705">
    <property type="entry name" value="Cytochrome_P450_3A"/>
</dbReference>
<dbReference type="Gene3D" id="1.10.630.10">
    <property type="entry name" value="Cytochrome P450"/>
    <property type="match status" value="1"/>
</dbReference>
<evidence type="ECO:0000256" key="4">
    <source>
        <dbReference type="ARBA" id="ARBA00010617"/>
    </source>
</evidence>
<comment type="catalytic activity">
    <reaction evidence="1">
        <text>(15S)-hydroperoxy-(5Z,8Z,11Z,13E)-eicosatetraenoate = 15-oxo-(5Z,8Z,11Z,13E)-eicosatetraenoate + H2O</text>
        <dbReference type="Rhea" id="RHEA:48636"/>
        <dbReference type="ChEBI" id="CHEBI:15377"/>
        <dbReference type="ChEBI" id="CHEBI:57410"/>
        <dbReference type="ChEBI" id="CHEBI:57446"/>
    </reaction>
    <physiologicalReaction direction="left-to-right" evidence="1">
        <dbReference type="Rhea" id="RHEA:48637"/>
    </physiologicalReaction>
</comment>
<comment type="catalytic activity">
    <reaction evidence="25">
        <text>prostaglandin H2 = (12S)-hydroxy-(5Z,8E,10E)-heptadecatrienoate + malonaldehyde</text>
        <dbReference type="Rhea" id="RHEA:48644"/>
        <dbReference type="ChEBI" id="CHEBI:57405"/>
        <dbReference type="ChEBI" id="CHEBI:90694"/>
        <dbReference type="ChEBI" id="CHEBI:566274"/>
    </reaction>
</comment>
<keyword evidence="8" id="KW-0444">Lipid biosynthesis</keyword>
<dbReference type="GO" id="GO:0016705">
    <property type="term" value="F:oxidoreductase activity, acting on paired donors, with incorporation or reduction of molecular oxygen"/>
    <property type="evidence" value="ECO:0007669"/>
    <property type="project" value="InterPro"/>
</dbReference>
<evidence type="ECO:0000256" key="28">
    <source>
        <dbReference type="ARBA" id="ARBA00040834"/>
    </source>
</evidence>
<keyword evidence="10 31" id="KW-0349">Heme</keyword>
<keyword evidence="12 31" id="KW-0479">Metal-binding</keyword>
<dbReference type="STRING" id="307972.A0A2G8KRE4"/>
<keyword evidence="22" id="KW-0456">Lyase</keyword>
<keyword evidence="17 31" id="KW-0408">Iron</keyword>
<dbReference type="EC" id="4.2.1.152" evidence="6"/>
<dbReference type="EC" id="5.3.99.5" evidence="27"/>
<dbReference type="PANTHER" id="PTHR24302:SF47">
    <property type="entry name" value="CYTOCHROME P450"/>
    <property type="match status" value="1"/>
</dbReference>
<sequence length="104" mass="11985">MLYITIQMYGKILKFKPERFNKENRGSIHPAAWLPFGIGPRNCLGMRLALMELKFGLIRMLQKYRFETCDETEIPPVLGKSTGFLCPPNGIKLKVKLRESKVLD</sequence>
<evidence type="ECO:0000256" key="21">
    <source>
        <dbReference type="ARBA" id="ARBA00023235"/>
    </source>
</evidence>
<evidence type="ECO:0000256" key="6">
    <source>
        <dbReference type="ARBA" id="ARBA00013084"/>
    </source>
</evidence>
<evidence type="ECO:0000256" key="13">
    <source>
        <dbReference type="ARBA" id="ARBA00022824"/>
    </source>
</evidence>
<keyword evidence="11" id="KW-0812">Transmembrane</keyword>
<dbReference type="GO" id="GO:0008395">
    <property type="term" value="F:steroid hydroxylase activity"/>
    <property type="evidence" value="ECO:0007669"/>
    <property type="project" value="TreeGrafter"/>
</dbReference>
<dbReference type="GO" id="GO:0005506">
    <property type="term" value="F:iron ion binding"/>
    <property type="evidence" value="ECO:0007669"/>
    <property type="project" value="InterPro"/>
</dbReference>
<name>A0A2G8KRE4_STIJA</name>
<evidence type="ECO:0000256" key="18">
    <source>
        <dbReference type="ARBA" id="ARBA00023098"/>
    </source>
</evidence>
<dbReference type="AlphaFoldDB" id="A0A2G8KRE4"/>
<dbReference type="EMBL" id="MRZV01000414">
    <property type="protein sequence ID" value="PIK50573.1"/>
    <property type="molecule type" value="Genomic_DNA"/>
</dbReference>
<dbReference type="GO" id="GO:0106256">
    <property type="term" value="F:hydroperoxy icosatetraenoate dehydratase activity"/>
    <property type="evidence" value="ECO:0007669"/>
    <property type="project" value="UniProtKB-EC"/>
</dbReference>
<keyword evidence="19" id="KW-0472">Membrane</keyword>
<comment type="catalytic activity">
    <reaction evidence="26">
        <text>prostaglandin H2 = thromboxane A2</text>
        <dbReference type="Rhea" id="RHEA:17137"/>
        <dbReference type="ChEBI" id="CHEBI:57405"/>
        <dbReference type="ChEBI" id="CHEBI:57445"/>
        <dbReference type="EC" id="5.3.99.5"/>
    </reaction>
    <physiologicalReaction direction="left-to-right" evidence="26">
        <dbReference type="Rhea" id="RHEA:17138"/>
    </physiologicalReaction>
</comment>
<dbReference type="GO" id="GO:0020037">
    <property type="term" value="F:heme binding"/>
    <property type="evidence" value="ECO:0007669"/>
    <property type="project" value="InterPro"/>
</dbReference>
<evidence type="ECO:0000256" key="25">
    <source>
        <dbReference type="ARBA" id="ARBA00036424"/>
    </source>
</evidence>
<dbReference type="Pfam" id="PF00067">
    <property type="entry name" value="p450"/>
    <property type="match status" value="1"/>
</dbReference>
<evidence type="ECO:0000256" key="31">
    <source>
        <dbReference type="PIRSR" id="PIRSR602401-1"/>
    </source>
</evidence>
<evidence type="ECO:0000256" key="20">
    <source>
        <dbReference type="ARBA" id="ARBA00023160"/>
    </source>
</evidence>
<evidence type="ECO:0000256" key="22">
    <source>
        <dbReference type="ARBA" id="ARBA00023239"/>
    </source>
</evidence>
<keyword evidence="16 32" id="KW-0560">Oxidoreductase</keyword>
<keyword evidence="14" id="KW-0276">Fatty acid metabolism</keyword>
<evidence type="ECO:0000256" key="16">
    <source>
        <dbReference type="ARBA" id="ARBA00023002"/>
    </source>
</evidence>
<evidence type="ECO:0000256" key="17">
    <source>
        <dbReference type="ARBA" id="ARBA00023004"/>
    </source>
</evidence>
<dbReference type="GO" id="GO:0001516">
    <property type="term" value="P:prostaglandin biosynthetic process"/>
    <property type="evidence" value="ECO:0007669"/>
    <property type="project" value="UniProtKB-KW"/>
</dbReference>
<comment type="subunit">
    <text evidence="5">Monomer.</text>
</comment>
<dbReference type="PRINTS" id="PR00463">
    <property type="entry name" value="EP450I"/>
</dbReference>
<evidence type="ECO:0000256" key="8">
    <source>
        <dbReference type="ARBA" id="ARBA00022516"/>
    </source>
</evidence>
<evidence type="ECO:0000256" key="23">
    <source>
        <dbReference type="ARBA" id="ARBA00033404"/>
    </source>
</evidence>
<keyword evidence="13" id="KW-0256">Endoplasmic reticulum</keyword>
<dbReference type="Proteomes" id="UP000230750">
    <property type="component" value="Unassembled WGS sequence"/>
</dbReference>
<evidence type="ECO:0000256" key="24">
    <source>
        <dbReference type="ARBA" id="ARBA00036380"/>
    </source>
</evidence>
<dbReference type="InterPro" id="IPR002401">
    <property type="entry name" value="Cyt_P450_E_grp-I"/>
</dbReference>
<comment type="similarity">
    <text evidence="4 32">Belongs to the cytochrome P450 family.</text>
</comment>
<evidence type="ECO:0000256" key="3">
    <source>
        <dbReference type="ARBA" id="ARBA00004477"/>
    </source>
</evidence>
<evidence type="ECO:0000256" key="12">
    <source>
        <dbReference type="ARBA" id="ARBA00022723"/>
    </source>
</evidence>
<evidence type="ECO:0000256" key="15">
    <source>
        <dbReference type="ARBA" id="ARBA00022989"/>
    </source>
</evidence>
<keyword evidence="18" id="KW-0443">Lipid metabolism</keyword>